<protein>
    <submittedName>
        <fullName evidence="2">Uncharacterized protein</fullName>
    </submittedName>
</protein>
<evidence type="ECO:0000313" key="2">
    <source>
        <dbReference type="EMBL" id="CBY37335.1"/>
    </source>
</evidence>
<dbReference type="AlphaFoldDB" id="E4YPD9"/>
<sequence length="82" mass="8924">MENSLKKPPEPLISSVVKSQIIKPTFSASIFDEQFLASLDTQIGFMGTMMVVAGLVGAILGGAVLDRFKKFKLTANLVEFFL</sequence>
<dbReference type="EMBL" id="FN654950">
    <property type="protein sequence ID" value="CBY37335.1"/>
    <property type="molecule type" value="Genomic_DNA"/>
</dbReference>
<keyword evidence="1" id="KW-0472">Membrane</keyword>
<name>E4YPD9_OIKDI</name>
<reference evidence="2" key="1">
    <citation type="journal article" date="2010" name="Science">
        <title>Plasticity of animal genome architecture unmasked by rapid evolution of a pelagic tunicate.</title>
        <authorList>
            <person name="Denoeud F."/>
            <person name="Henriet S."/>
            <person name="Mungpakdee S."/>
            <person name="Aury J.M."/>
            <person name="Da Silva C."/>
            <person name="Brinkmann H."/>
            <person name="Mikhaleva J."/>
            <person name="Olsen L.C."/>
            <person name="Jubin C."/>
            <person name="Canestro C."/>
            <person name="Bouquet J.M."/>
            <person name="Danks G."/>
            <person name="Poulain J."/>
            <person name="Campsteijn C."/>
            <person name="Adamski M."/>
            <person name="Cross I."/>
            <person name="Yadetie F."/>
            <person name="Muffato M."/>
            <person name="Louis A."/>
            <person name="Butcher S."/>
            <person name="Tsagkogeorga G."/>
            <person name="Konrad A."/>
            <person name="Singh S."/>
            <person name="Jensen M.F."/>
            <person name="Cong E.H."/>
            <person name="Eikeseth-Otteraa H."/>
            <person name="Noel B."/>
            <person name="Anthouard V."/>
            <person name="Porcel B.M."/>
            <person name="Kachouri-Lafond R."/>
            <person name="Nishino A."/>
            <person name="Ugolini M."/>
            <person name="Chourrout P."/>
            <person name="Nishida H."/>
            <person name="Aasland R."/>
            <person name="Huzurbazar S."/>
            <person name="Westhof E."/>
            <person name="Delsuc F."/>
            <person name="Lehrach H."/>
            <person name="Reinhardt R."/>
            <person name="Weissenbach J."/>
            <person name="Roy S.W."/>
            <person name="Artiguenave F."/>
            <person name="Postlethwait J.H."/>
            <person name="Manak J.R."/>
            <person name="Thompson E.M."/>
            <person name="Jaillon O."/>
            <person name="Du Pasquier L."/>
            <person name="Boudinot P."/>
            <person name="Liberles D.A."/>
            <person name="Volff J.N."/>
            <person name="Philippe H."/>
            <person name="Lenhard B."/>
            <person name="Roest Crollius H."/>
            <person name="Wincker P."/>
            <person name="Chourrout D."/>
        </authorList>
    </citation>
    <scope>NUCLEOTIDE SEQUENCE [LARGE SCALE GENOMIC DNA]</scope>
</reference>
<keyword evidence="1" id="KW-0812">Transmembrane</keyword>
<organism evidence="2">
    <name type="scientific">Oikopleura dioica</name>
    <name type="common">Tunicate</name>
    <dbReference type="NCBI Taxonomy" id="34765"/>
    <lineage>
        <taxon>Eukaryota</taxon>
        <taxon>Metazoa</taxon>
        <taxon>Chordata</taxon>
        <taxon>Tunicata</taxon>
        <taxon>Appendicularia</taxon>
        <taxon>Copelata</taxon>
        <taxon>Oikopleuridae</taxon>
        <taxon>Oikopleura</taxon>
    </lineage>
</organism>
<dbReference type="Proteomes" id="UP000011014">
    <property type="component" value="Unassembled WGS sequence"/>
</dbReference>
<evidence type="ECO:0000256" key="1">
    <source>
        <dbReference type="SAM" id="Phobius"/>
    </source>
</evidence>
<keyword evidence="1" id="KW-1133">Transmembrane helix</keyword>
<proteinExistence type="predicted"/>
<feature type="transmembrane region" description="Helical" evidence="1">
    <location>
        <begin position="43"/>
        <end position="65"/>
    </location>
</feature>
<gene>
    <name evidence="2" type="ORF">GSOID_T00030436001</name>
</gene>
<accession>E4YPD9</accession>